<comment type="caution">
    <text evidence="2">The sequence shown here is derived from an EMBL/GenBank/DDBJ whole genome shotgun (WGS) entry which is preliminary data.</text>
</comment>
<evidence type="ECO:0000313" key="2">
    <source>
        <dbReference type="EMBL" id="KAH9818204.1"/>
    </source>
</evidence>
<name>A0A9W7VYX6_9PEZI</name>
<keyword evidence="3" id="KW-1185">Reference proteome</keyword>
<accession>A0A9W7VYX6</accession>
<reference evidence="2 3" key="1">
    <citation type="journal article" date="2018" name="IMA Fungus">
        <title>IMA Genome-F 10: Nine draft genome sequences of Claviceps purpurea s.lat., including C. arundinis, C. humidiphila, and C. cf. spartinae, pseudomolecules for the pitch canker pathogen Fusarium circinatum, draft genome of Davidsoniella eucalypti, Grosmannia galeiformis, Quambalaria eucalypti, and Teratosphaeria destructans.</title>
        <authorList>
            <person name="Wingfield B.D."/>
            <person name="Liu M."/>
            <person name="Nguyen H.D."/>
            <person name="Lane F.A."/>
            <person name="Morgan S.W."/>
            <person name="De Vos L."/>
            <person name="Wilken P.M."/>
            <person name="Duong T.A."/>
            <person name="Aylward J."/>
            <person name="Coetzee M.P."/>
            <person name="Dadej K."/>
            <person name="De Beer Z.W."/>
            <person name="Findlay W."/>
            <person name="Havenga M."/>
            <person name="Kolarik M."/>
            <person name="Menzies J.G."/>
            <person name="Naidoo K."/>
            <person name="Pochopski O."/>
            <person name="Shoukouhi P."/>
            <person name="Santana Q.C."/>
            <person name="Seifert K.A."/>
            <person name="Soal N."/>
            <person name="Steenkamp E.T."/>
            <person name="Tatham C.T."/>
            <person name="van der Nest M.A."/>
            <person name="Wingfield M.J."/>
        </authorList>
    </citation>
    <scope>NUCLEOTIDE SEQUENCE [LARGE SCALE GENOMIC DNA]</scope>
    <source>
        <strain evidence="2">CMW44962</strain>
    </source>
</reference>
<protein>
    <submittedName>
        <fullName evidence="2">Uncharacterized protein</fullName>
    </submittedName>
</protein>
<feature type="region of interest" description="Disordered" evidence="1">
    <location>
        <begin position="34"/>
        <end position="53"/>
    </location>
</feature>
<dbReference type="Proteomes" id="UP001138500">
    <property type="component" value="Unassembled WGS sequence"/>
</dbReference>
<organism evidence="2 3">
    <name type="scientific">Teratosphaeria destructans</name>
    <dbReference type="NCBI Taxonomy" id="418781"/>
    <lineage>
        <taxon>Eukaryota</taxon>
        <taxon>Fungi</taxon>
        <taxon>Dikarya</taxon>
        <taxon>Ascomycota</taxon>
        <taxon>Pezizomycotina</taxon>
        <taxon>Dothideomycetes</taxon>
        <taxon>Dothideomycetidae</taxon>
        <taxon>Mycosphaerellales</taxon>
        <taxon>Teratosphaeriaceae</taxon>
        <taxon>Teratosphaeria</taxon>
    </lineage>
</organism>
<gene>
    <name evidence="2" type="ORF">Tdes44962_MAKER05398</name>
</gene>
<dbReference type="AlphaFoldDB" id="A0A9W7VYX6"/>
<dbReference type="EMBL" id="RIBY02002356">
    <property type="protein sequence ID" value="KAH9818204.1"/>
    <property type="molecule type" value="Genomic_DNA"/>
</dbReference>
<evidence type="ECO:0000313" key="3">
    <source>
        <dbReference type="Proteomes" id="UP001138500"/>
    </source>
</evidence>
<evidence type="ECO:0000256" key="1">
    <source>
        <dbReference type="SAM" id="MobiDB-lite"/>
    </source>
</evidence>
<proteinExistence type="predicted"/>
<sequence>MRPNGSLIKIEQAQHARPGAKNVITVASANGKYNSEEYMPNTPKKPPNPRATSSHLTCFLPSGQSGVELYHMYVIDKTTVMLMRAKRI</sequence>
<reference evidence="2 3" key="2">
    <citation type="journal article" date="2021" name="Curr. Genet.">
        <title>Genetic response to nitrogen starvation in the aggressive Eucalyptus foliar pathogen Teratosphaeria destructans.</title>
        <authorList>
            <person name="Havenga M."/>
            <person name="Wingfield B.D."/>
            <person name="Wingfield M.J."/>
            <person name="Dreyer L.L."/>
            <person name="Roets F."/>
            <person name="Aylward J."/>
        </authorList>
    </citation>
    <scope>NUCLEOTIDE SEQUENCE [LARGE SCALE GENOMIC DNA]</scope>
    <source>
        <strain evidence="2">CMW44962</strain>
    </source>
</reference>